<evidence type="ECO:0000313" key="2">
    <source>
        <dbReference type="Proteomes" id="UP000007886"/>
    </source>
</evidence>
<dbReference type="Pfam" id="PF21274">
    <property type="entry name" value="Rng_hyd_C"/>
    <property type="match status" value="1"/>
</dbReference>
<organism evidence="1 2">
    <name type="scientific">Bradyrhizobium cosmicum</name>
    <dbReference type="NCBI Taxonomy" id="1404864"/>
    <lineage>
        <taxon>Bacteria</taxon>
        <taxon>Pseudomonadati</taxon>
        <taxon>Pseudomonadota</taxon>
        <taxon>Alphaproteobacteria</taxon>
        <taxon>Hyphomicrobiales</taxon>
        <taxon>Nitrobacteraceae</taxon>
        <taxon>Bradyrhizobium</taxon>
    </lineage>
</organism>
<protein>
    <submittedName>
        <fullName evidence="1">Monooxygenase</fullName>
    </submittedName>
</protein>
<keyword evidence="1" id="KW-0560">Oxidoreductase</keyword>
<sequence length="100" mass="10986">MSVGRSAPDFEWRDGTTVGERLRRAKGILLDFDARAPLQALAGSWDDRIDYVDVDVKNRLGLNAVLLRPDGIVAWASDGKAEEEEAAQAASRWFGAPRSD</sequence>
<dbReference type="AlphaFoldDB" id="A0AAI8QF50"/>
<dbReference type="Proteomes" id="UP000007886">
    <property type="component" value="Chromosome"/>
</dbReference>
<accession>A0AAI8QF50</accession>
<dbReference type="Gene3D" id="3.40.30.120">
    <property type="match status" value="1"/>
</dbReference>
<name>A0AAI8QF50_9BRAD</name>
<dbReference type="EMBL" id="AP012279">
    <property type="protein sequence ID" value="BAL79195.1"/>
    <property type="molecule type" value="Genomic_DNA"/>
</dbReference>
<dbReference type="KEGG" id="brs:S23_60070"/>
<evidence type="ECO:0000313" key="1">
    <source>
        <dbReference type="EMBL" id="BAL79195.1"/>
    </source>
</evidence>
<keyword evidence="2" id="KW-1185">Reference proteome</keyword>
<dbReference type="GO" id="GO:0004497">
    <property type="term" value="F:monooxygenase activity"/>
    <property type="evidence" value="ECO:0007669"/>
    <property type="project" value="UniProtKB-KW"/>
</dbReference>
<reference evidence="1 2" key="1">
    <citation type="journal article" date="2012" name="Microbes Environ.">
        <title>Complete genome sequence of Bradyrhizobium sp. S23321: insights into symbiosis evolution in soil oligotrophs.</title>
        <authorList>
            <person name="Okubo T."/>
            <person name="Tsukui T."/>
            <person name="Maita H."/>
            <person name="Okamoto S."/>
            <person name="Oshima K."/>
            <person name="Fujisawa T."/>
            <person name="Saito A."/>
            <person name="Futamata H."/>
            <person name="Hattori R."/>
            <person name="Shimomura Y."/>
            <person name="Haruta S."/>
            <person name="Morimoto S."/>
            <person name="Wang Y."/>
            <person name="Sakai Y."/>
            <person name="Hattori M."/>
            <person name="Aizawa S."/>
            <person name="Nagashima K.V.P."/>
            <person name="Masuda S."/>
            <person name="Hattori T."/>
            <person name="Yamashita A."/>
            <person name="Bao Z."/>
            <person name="Hayatsu M."/>
            <person name="Kajiya-Kanegae H."/>
            <person name="Yoshinaga I."/>
            <person name="Sakamoto K."/>
            <person name="Toyota K."/>
            <person name="Nakao M."/>
            <person name="Kohara M."/>
            <person name="Anda M."/>
            <person name="Niwa R."/>
            <person name="Jung-Hwan P."/>
            <person name="Sameshima-Saito R."/>
            <person name="Tokuda S."/>
            <person name="Yamamoto S."/>
            <person name="Yamamoto S."/>
            <person name="Yokoyama T."/>
            <person name="Akutsu T."/>
            <person name="Nakamura Y."/>
            <person name="Nakahira-Yanaka Y."/>
            <person name="Takada Hoshino Y."/>
            <person name="Hirakawa H."/>
            <person name="Mitsui H."/>
            <person name="Terasawa K."/>
            <person name="Itakura M."/>
            <person name="Sato S."/>
            <person name="Ikeda-Ohtsubo W."/>
            <person name="Sakakura N."/>
            <person name="Kaminuma E."/>
            <person name="Minamisawa K."/>
        </authorList>
    </citation>
    <scope>NUCLEOTIDE SEQUENCE [LARGE SCALE GENOMIC DNA]</scope>
    <source>
        <strain evidence="1 2">S23321</strain>
    </source>
</reference>
<gene>
    <name evidence="1" type="ORF">S23_60070</name>
</gene>
<proteinExistence type="predicted"/>
<keyword evidence="1" id="KW-0503">Monooxygenase</keyword>